<feature type="region of interest" description="Disordered" evidence="1">
    <location>
        <begin position="192"/>
        <end position="213"/>
    </location>
</feature>
<dbReference type="HOGENOM" id="CLU_1294364_0_0_1"/>
<protein>
    <submittedName>
        <fullName evidence="2">Uncharacterized protein</fullName>
    </submittedName>
</protein>
<proteinExistence type="predicted"/>
<name>M5G782_DACPD</name>
<reference evidence="2 3" key="1">
    <citation type="journal article" date="2012" name="Science">
        <title>The Paleozoic origin of enzymatic lignin decomposition reconstructed from 31 fungal genomes.</title>
        <authorList>
            <person name="Floudas D."/>
            <person name="Binder M."/>
            <person name="Riley R."/>
            <person name="Barry K."/>
            <person name="Blanchette R.A."/>
            <person name="Henrissat B."/>
            <person name="Martinez A.T."/>
            <person name="Otillar R."/>
            <person name="Spatafora J.W."/>
            <person name="Yadav J.S."/>
            <person name="Aerts A."/>
            <person name="Benoit I."/>
            <person name="Boyd A."/>
            <person name="Carlson A."/>
            <person name="Copeland A."/>
            <person name="Coutinho P.M."/>
            <person name="de Vries R.P."/>
            <person name="Ferreira P."/>
            <person name="Findley K."/>
            <person name="Foster B."/>
            <person name="Gaskell J."/>
            <person name="Glotzer D."/>
            <person name="Gorecki P."/>
            <person name="Heitman J."/>
            <person name="Hesse C."/>
            <person name="Hori C."/>
            <person name="Igarashi K."/>
            <person name="Jurgens J.A."/>
            <person name="Kallen N."/>
            <person name="Kersten P."/>
            <person name="Kohler A."/>
            <person name="Kuees U."/>
            <person name="Kumar T.K.A."/>
            <person name="Kuo A."/>
            <person name="LaButti K."/>
            <person name="Larrondo L.F."/>
            <person name="Lindquist E."/>
            <person name="Ling A."/>
            <person name="Lombard V."/>
            <person name="Lucas S."/>
            <person name="Lundell T."/>
            <person name="Martin R."/>
            <person name="McLaughlin D.J."/>
            <person name="Morgenstern I."/>
            <person name="Morin E."/>
            <person name="Murat C."/>
            <person name="Nagy L.G."/>
            <person name="Nolan M."/>
            <person name="Ohm R.A."/>
            <person name="Patyshakuliyeva A."/>
            <person name="Rokas A."/>
            <person name="Ruiz-Duenas F.J."/>
            <person name="Sabat G."/>
            <person name="Salamov A."/>
            <person name="Samejima M."/>
            <person name="Schmutz J."/>
            <person name="Slot J.C."/>
            <person name="St John F."/>
            <person name="Stenlid J."/>
            <person name="Sun H."/>
            <person name="Sun S."/>
            <person name="Syed K."/>
            <person name="Tsang A."/>
            <person name="Wiebenga A."/>
            <person name="Young D."/>
            <person name="Pisabarro A."/>
            <person name="Eastwood D.C."/>
            <person name="Martin F."/>
            <person name="Cullen D."/>
            <person name="Grigoriev I.V."/>
            <person name="Hibbett D.S."/>
        </authorList>
    </citation>
    <scope>NUCLEOTIDE SEQUENCE [LARGE SCALE GENOMIC DNA]</scope>
    <source>
        <strain evidence="2 3">DJM-731 SS1</strain>
    </source>
</reference>
<dbReference type="Proteomes" id="UP000030653">
    <property type="component" value="Unassembled WGS sequence"/>
</dbReference>
<dbReference type="EMBL" id="JH795855">
    <property type="protein sequence ID" value="EJU06096.1"/>
    <property type="molecule type" value="Genomic_DNA"/>
</dbReference>
<dbReference type="GeneID" id="63684589"/>
<dbReference type="AlphaFoldDB" id="M5G782"/>
<dbReference type="RefSeq" id="XP_040632990.1">
    <property type="nucleotide sequence ID" value="XM_040769527.1"/>
</dbReference>
<evidence type="ECO:0000313" key="2">
    <source>
        <dbReference type="EMBL" id="EJU06096.1"/>
    </source>
</evidence>
<dbReference type="OrthoDB" id="3243413at2759"/>
<keyword evidence="3" id="KW-1185">Reference proteome</keyword>
<organism evidence="2 3">
    <name type="scientific">Dacryopinax primogenitus (strain DJM 731)</name>
    <name type="common">Brown rot fungus</name>
    <dbReference type="NCBI Taxonomy" id="1858805"/>
    <lineage>
        <taxon>Eukaryota</taxon>
        <taxon>Fungi</taxon>
        <taxon>Dikarya</taxon>
        <taxon>Basidiomycota</taxon>
        <taxon>Agaricomycotina</taxon>
        <taxon>Dacrymycetes</taxon>
        <taxon>Dacrymycetales</taxon>
        <taxon>Dacrymycetaceae</taxon>
        <taxon>Dacryopinax</taxon>
    </lineage>
</organism>
<accession>M5G782</accession>
<gene>
    <name evidence="2" type="ORF">DACRYDRAFT_112874</name>
</gene>
<sequence length="213" mass="24586">MVKRSDTPPPSSEEPRILCVKLPYPEVQPIDFEVHGGAEVILAQWLAQIIKKDSLFYIYWMPRNDMILVSVAREKDGFYNSILGEHRWGAFLKNCRRGWEKHVSTIFYSTYNTDRDVQRSGWRQKWIEASWFDDDYSSTFVHPYPDPIYTTIIPDSCRAIPAARRNVPVSIGASKWLVTSVDRDVPGAPVRTVTEDKKKRKKYSGQVGSLPYV</sequence>
<evidence type="ECO:0000256" key="1">
    <source>
        <dbReference type="SAM" id="MobiDB-lite"/>
    </source>
</evidence>
<evidence type="ECO:0000313" key="3">
    <source>
        <dbReference type="Proteomes" id="UP000030653"/>
    </source>
</evidence>